<name>Q1YM91_AURMS</name>
<evidence type="ECO:0000313" key="3">
    <source>
        <dbReference type="Proteomes" id="UP000000321"/>
    </source>
</evidence>
<feature type="compositionally biased region" description="Basic residues" evidence="1">
    <location>
        <begin position="213"/>
        <end position="222"/>
    </location>
</feature>
<feature type="region of interest" description="Disordered" evidence="1">
    <location>
        <begin position="62"/>
        <end position="169"/>
    </location>
</feature>
<proteinExistence type="predicted"/>
<dbReference type="AlphaFoldDB" id="Q1YM91"/>
<dbReference type="EMBL" id="AAPJ01000001">
    <property type="protein sequence ID" value="EAS51490.1"/>
    <property type="molecule type" value="Genomic_DNA"/>
</dbReference>
<keyword evidence="3" id="KW-1185">Reference proteome</keyword>
<sequence>MIHLIPRIYRRLRPASMHTATSTMKPQSKPFTVAVKRRKLSPEGKKKSVWSDVSHLIAAAESDLARDEYEAPAAAATKARAKAESSAGKSDATPSRQPRILQSRPSEPVMAEPEADPEPVERPVRRRGRPRKTVAETPQRPVAVEAESQSQPQIKRDWSRTPAVDAAPVAPAPVADLQTAETSLAEIETAATEARPAGRRRQRTGGLRAGERWKRHLPRWSR</sequence>
<accession>Q1YM91</accession>
<evidence type="ECO:0000313" key="2">
    <source>
        <dbReference type="EMBL" id="EAS51490.1"/>
    </source>
</evidence>
<organism evidence="2 3">
    <name type="scientific">Aurantimonas manganoxydans (strain ATCC BAA-1229 / DSM 21871 / SI85-9A1)</name>
    <dbReference type="NCBI Taxonomy" id="287752"/>
    <lineage>
        <taxon>Bacteria</taxon>
        <taxon>Pseudomonadati</taxon>
        <taxon>Pseudomonadota</taxon>
        <taxon>Alphaproteobacteria</taxon>
        <taxon>Hyphomicrobiales</taxon>
        <taxon>Aurantimonadaceae</taxon>
        <taxon>Aurantimonas</taxon>
    </lineage>
</organism>
<protein>
    <submittedName>
        <fullName evidence="2">Uncharacterized protein</fullName>
    </submittedName>
</protein>
<dbReference type="BioCyc" id="AURANTIMONAS:SI859A1_02306-MONOMER"/>
<feature type="region of interest" description="Disordered" evidence="1">
    <location>
        <begin position="189"/>
        <end position="222"/>
    </location>
</feature>
<reference evidence="2 3" key="1">
    <citation type="journal article" date="2008" name="Appl. Environ. Microbiol.">
        <title>Genomic insights into Mn(II) oxidation by the marine alphaproteobacterium Aurantimonas sp. strain SI85-9A1.</title>
        <authorList>
            <person name="Dick G.J."/>
            <person name="Podell S."/>
            <person name="Johnson H.A."/>
            <person name="Rivera-Espinoza Y."/>
            <person name="Bernier-Latmani R."/>
            <person name="McCarthy J.K."/>
            <person name="Torpey J.W."/>
            <person name="Clement B.G."/>
            <person name="Gaasterland T."/>
            <person name="Tebo B.M."/>
        </authorList>
    </citation>
    <scope>NUCLEOTIDE SEQUENCE [LARGE SCALE GENOMIC DNA]</scope>
    <source>
        <strain evidence="2 3">SI85-9A1</strain>
    </source>
</reference>
<comment type="caution">
    <text evidence="2">The sequence shown here is derived from an EMBL/GenBank/DDBJ whole genome shotgun (WGS) entry which is preliminary data.</text>
</comment>
<gene>
    <name evidence="2" type="ORF">SI859A1_02306</name>
</gene>
<evidence type="ECO:0000256" key="1">
    <source>
        <dbReference type="SAM" id="MobiDB-lite"/>
    </source>
</evidence>
<dbReference type="HOGENOM" id="CLU_1244158_0_0_5"/>
<dbReference type="Proteomes" id="UP000000321">
    <property type="component" value="Unassembled WGS sequence"/>
</dbReference>